<dbReference type="Gene3D" id="3.30.70.1430">
    <property type="entry name" value="Multidrug efflux transporter AcrB pore domain"/>
    <property type="match status" value="2"/>
</dbReference>
<feature type="transmembrane region" description="Helical" evidence="2">
    <location>
        <begin position="900"/>
        <end position="919"/>
    </location>
</feature>
<dbReference type="GO" id="GO:0005886">
    <property type="term" value="C:plasma membrane"/>
    <property type="evidence" value="ECO:0007669"/>
    <property type="project" value="TreeGrafter"/>
</dbReference>
<dbReference type="GO" id="GO:0042910">
    <property type="term" value="F:xenobiotic transmembrane transporter activity"/>
    <property type="evidence" value="ECO:0007669"/>
    <property type="project" value="TreeGrafter"/>
</dbReference>
<evidence type="ECO:0000313" key="3">
    <source>
        <dbReference type="EMBL" id="HGZ44213.1"/>
    </source>
</evidence>
<feature type="transmembrane region" description="Helical" evidence="2">
    <location>
        <begin position="453"/>
        <end position="474"/>
    </location>
</feature>
<dbReference type="InterPro" id="IPR001036">
    <property type="entry name" value="Acrflvin-R"/>
</dbReference>
<feature type="transmembrane region" description="Helical" evidence="2">
    <location>
        <begin position="1023"/>
        <end position="1049"/>
    </location>
</feature>
<dbReference type="Gene3D" id="1.20.1640.10">
    <property type="entry name" value="Multidrug efflux transporter AcrB transmembrane domain"/>
    <property type="match status" value="2"/>
</dbReference>
<organism evidence="3">
    <name type="scientific">Eiseniibacteriota bacterium</name>
    <dbReference type="NCBI Taxonomy" id="2212470"/>
    <lineage>
        <taxon>Bacteria</taxon>
        <taxon>Candidatus Eiseniibacteriota</taxon>
    </lineage>
</organism>
<keyword evidence="2" id="KW-0472">Membrane</keyword>
<feature type="transmembrane region" description="Helical" evidence="2">
    <location>
        <begin position="376"/>
        <end position="395"/>
    </location>
</feature>
<dbReference type="SUPFAM" id="SSF82693">
    <property type="entry name" value="Multidrug efflux transporter AcrB pore domain, PN1, PN2, PC1 and PC2 subdomains"/>
    <property type="match status" value="3"/>
</dbReference>
<feature type="transmembrane region" description="Helical" evidence="2">
    <location>
        <begin position="350"/>
        <end position="369"/>
    </location>
</feature>
<feature type="compositionally biased region" description="Pro residues" evidence="1">
    <location>
        <begin position="1086"/>
        <end position="1095"/>
    </location>
</feature>
<feature type="transmembrane region" description="Helical" evidence="2">
    <location>
        <begin position="926"/>
        <end position="950"/>
    </location>
</feature>
<accession>A0A832MNK0</accession>
<dbReference type="Gene3D" id="3.30.2090.10">
    <property type="entry name" value="Multidrug efflux transporter AcrB TolC docking domain, DN and DC subdomains"/>
    <property type="match status" value="2"/>
</dbReference>
<comment type="caution">
    <text evidence="3">The sequence shown here is derived from an EMBL/GenBank/DDBJ whole genome shotgun (WGS) entry which is preliminary data.</text>
</comment>
<feature type="compositionally biased region" description="Low complexity" evidence="1">
    <location>
        <begin position="1060"/>
        <end position="1072"/>
    </location>
</feature>
<feature type="transmembrane region" description="Helical" evidence="2">
    <location>
        <begin position="956"/>
        <end position="976"/>
    </location>
</feature>
<name>A0A832MNK0_UNCEI</name>
<feature type="transmembrane region" description="Helical" evidence="2">
    <location>
        <begin position="543"/>
        <end position="564"/>
    </location>
</feature>
<evidence type="ECO:0000256" key="2">
    <source>
        <dbReference type="SAM" id="Phobius"/>
    </source>
</evidence>
<feature type="transmembrane region" description="Helical" evidence="2">
    <location>
        <begin position="996"/>
        <end position="1017"/>
    </location>
</feature>
<proteinExistence type="predicted"/>
<reference evidence="3" key="1">
    <citation type="journal article" date="2020" name="mSystems">
        <title>Genome- and Community-Level Interaction Insights into Carbon Utilization and Element Cycling Functions of Hydrothermarchaeota in Hydrothermal Sediment.</title>
        <authorList>
            <person name="Zhou Z."/>
            <person name="Liu Y."/>
            <person name="Xu W."/>
            <person name="Pan J."/>
            <person name="Luo Z.H."/>
            <person name="Li M."/>
        </authorList>
    </citation>
    <scope>NUCLEOTIDE SEQUENCE [LARGE SCALE GENOMIC DNA]</scope>
    <source>
        <strain evidence="3">SpSt-381</strain>
    </source>
</reference>
<feature type="transmembrane region" description="Helical" evidence="2">
    <location>
        <begin position="480"/>
        <end position="503"/>
    </location>
</feature>
<dbReference type="Gene3D" id="3.30.70.1440">
    <property type="entry name" value="Multidrug efflux transporter AcrB pore domain"/>
    <property type="match status" value="1"/>
</dbReference>
<dbReference type="Gene3D" id="3.30.70.1320">
    <property type="entry name" value="Multidrug efflux transporter AcrB pore domain like"/>
    <property type="match status" value="1"/>
</dbReference>
<dbReference type="SUPFAM" id="SSF82714">
    <property type="entry name" value="Multidrug efflux transporter AcrB TolC docking domain, DN and DC subdomains"/>
    <property type="match status" value="1"/>
</dbReference>
<evidence type="ECO:0000256" key="1">
    <source>
        <dbReference type="SAM" id="MobiDB-lite"/>
    </source>
</evidence>
<dbReference type="PANTHER" id="PTHR32063">
    <property type="match status" value="1"/>
</dbReference>
<protein>
    <submittedName>
        <fullName evidence="3">Efflux RND transporter permease subunit</fullName>
    </submittedName>
</protein>
<keyword evidence="2" id="KW-1133">Transmembrane helix</keyword>
<dbReference type="AlphaFoldDB" id="A0A832MNK0"/>
<dbReference type="InterPro" id="IPR027463">
    <property type="entry name" value="AcrB_DN_DC_subdom"/>
</dbReference>
<dbReference type="Pfam" id="PF00873">
    <property type="entry name" value="ACR_tran"/>
    <property type="match status" value="1"/>
</dbReference>
<keyword evidence="2" id="KW-0812">Transmembrane</keyword>
<sequence length="1101" mass="117049">MRLHTVGLAGRIAQAFLHSRLTPLTVLTSVLLGLLALATLPREEEPQIQVPMVDVSLAWPGAPVMQVERQLTSPVERRLWEIPDLEYLYSTSSADGALLILRFKVGMSPDVALTRVRTRLDEVRPALPGGASIAAVASRSIDDVPVLALTLTAPGRPDMDHGDLRRVASELATELRKSEGVSRVRVLGGEPRTVRIEPDPGRMGATGVTLDRLMGTLADAGLSFPAGGAIQGGALAELRAESPFASAAEIEALLVPAAAGRAVRLSEIARVADGPGEARGYVFHRGPHGAAFEPAVTVEVAKRPGVNATVLVEGLLARVEELRPALLTRDVAVAVTRDYGATAKHKSDDLMFHLLLATLSVVALIAFALGRREAVVVAVAIPVTLALTLFVYRFLGYTLNRVTLFALIFSIGILVDDAIVVVENIARHFQMKDGRDTDRRVVEAVDEVGNPTVLATVTVIAAILPLAFVGGLMGPYMKPIPIGASLAMLFSLGIAFAVSPWAARRVLDPRAHAAHAEARETRLDRLYRAFMGRLLADAKARRLFFAAMLFLFAAAGSLLAFRIVTVKMLPFDNKSEFEVVLDMPPGTPLEGTLAVARRMGDALAAVPDVESQTTYVGLGAPVTFNGLVRHYDFRTEPRFATIQVGLAHAGHRKRQSHAIARDVRPALERIAAQAGARVKVVEVPPGPPVLSTLVAEVYGPDLEGQRAFARDVWGVFKDTPGVVDTDLLLTEHAPRARFTVDRDRAALAGVRPGEAVSAAAGLYGGRTVGVLRAPEEADPVAIEVRLSPADRADLSALGAVRLGAGGTPLAELVRVERDSAPPEIHHKNLRRVVYVLGDVAGRAESPVYAIADLRPRIQALTTPNGVPVHQLSTALPRSDERYSLKWDGEWHITYEVFRDMGIDFAVVLVLIYVLTVGWFKSFVTPLVIMIPIPLSLVGILPAHAAMGAFFTATSMIGFIAGAGITVRNSIILVDFIELRRAQGLPLREAVIDAGAVRFRPMVLTAAAVVVGGGVILFDPIFQGLAVALIGGEVAATVLSRVAVPVLYYLARRHEERDEPAAGAAAAPPGAAAPAPPAETEPGAPAAAPPSAPTAPPAEVHA</sequence>
<dbReference type="SUPFAM" id="SSF82866">
    <property type="entry name" value="Multidrug efflux transporter AcrB transmembrane domain"/>
    <property type="match status" value="2"/>
</dbReference>
<feature type="transmembrane region" description="Helical" evidence="2">
    <location>
        <begin position="401"/>
        <end position="422"/>
    </location>
</feature>
<dbReference type="PRINTS" id="PR00702">
    <property type="entry name" value="ACRIFLAVINRP"/>
</dbReference>
<dbReference type="PANTHER" id="PTHR32063:SF16">
    <property type="entry name" value="CATION EFFLUX SYSTEM (ACRB_ACRD_ACRF FAMILY)"/>
    <property type="match status" value="1"/>
</dbReference>
<gene>
    <name evidence="3" type="ORF">ENR23_12510</name>
</gene>
<feature type="region of interest" description="Disordered" evidence="1">
    <location>
        <begin position="1058"/>
        <end position="1101"/>
    </location>
</feature>
<dbReference type="EMBL" id="DSQF01000025">
    <property type="protein sequence ID" value="HGZ44213.1"/>
    <property type="molecule type" value="Genomic_DNA"/>
</dbReference>